<keyword evidence="2" id="KW-1185">Reference proteome</keyword>
<proteinExistence type="predicted"/>
<sequence>MQVLSWFGTALHGAANGALRPLPSPWPGAGPAREAASRSWFPRMHVHPGQRWVTLEQGGQRLCATPDGGLVAAAPEAEEVPPEARFLPLSDARLDHLARLPLDDWTLSDGTLVAGGDIRLAAGFVLRFGPLDIALDQGPDTLVVETLDGVPHGLRLVHDGWRADRARVLRPLIYLCVFGAETQFLQLRLLLESLGRFGAYRGQVLIVSDRPEAALLPLVPEALAGQVMFTRREMPDLNAMLHARYELDDLPIGQFQPVLYLDCDMLCDAPLMPLFAGMNTADAIFGTLEVPRPIDGPMAPVSPWFGGALFAKDPLRGRRIHALNSGSIGFSNRAIAEPVFRQLLGIARGYAAREPDHNPRFGDQPFLNYLFQKLGPVDLALLNRHIRVLRGSATTMDGARLGLLHFNRGVGHAGKHETMQAHLASLKEQA</sequence>
<dbReference type="RefSeq" id="WP_168027949.1">
    <property type="nucleotide sequence ID" value="NZ_JAAVNE010000006.1"/>
</dbReference>
<accession>A0ABX1DZG6</accession>
<dbReference type="EMBL" id="JAAVNE010000006">
    <property type="protein sequence ID" value="NKC30302.1"/>
    <property type="molecule type" value="Genomic_DNA"/>
</dbReference>
<reference evidence="1 2" key="1">
    <citation type="submission" date="2020-03" db="EMBL/GenBank/DDBJ databases">
        <title>Roseomonas selenitidurans sp. nov. isolated from urban soil.</title>
        <authorList>
            <person name="Liu H."/>
        </authorList>
    </citation>
    <scope>NUCLEOTIDE SEQUENCE [LARGE SCALE GENOMIC DNA]</scope>
    <source>
        <strain evidence="1 2">BU-1</strain>
    </source>
</reference>
<dbReference type="Gene3D" id="3.90.550.10">
    <property type="entry name" value="Spore Coat Polysaccharide Biosynthesis Protein SpsA, Chain A"/>
    <property type="match status" value="1"/>
</dbReference>
<evidence type="ECO:0000313" key="1">
    <source>
        <dbReference type="EMBL" id="NKC30302.1"/>
    </source>
</evidence>
<gene>
    <name evidence="1" type="ORF">HEQ75_05475</name>
</gene>
<name>A0ABX1DZG6_9PROT</name>
<comment type="caution">
    <text evidence="1">The sequence shown here is derived from an EMBL/GenBank/DDBJ whole genome shotgun (WGS) entry which is preliminary data.</text>
</comment>
<evidence type="ECO:0000313" key="2">
    <source>
        <dbReference type="Proteomes" id="UP000787635"/>
    </source>
</evidence>
<dbReference type="SUPFAM" id="SSF53448">
    <property type="entry name" value="Nucleotide-diphospho-sugar transferases"/>
    <property type="match status" value="1"/>
</dbReference>
<protein>
    <submittedName>
        <fullName evidence="1">Uncharacterized protein</fullName>
    </submittedName>
</protein>
<organism evidence="1 2">
    <name type="scientific">Falsiroseomonas selenitidurans</name>
    <dbReference type="NCBI Taxonomy" id="2716335"/>
    <lineage>
        <taxon>Bacteria</taxon>
        <taxon>Pseudomonadati</taxon>
        <taxon>Pseudomonadota</taxon>
        <taxon>Alphaproteobacteria</taxon>
        <taxon>Acetobacterales</taxon>
        <taxon>Roseomonadaceae</taxon>
        <taxon>Falsiroseomonas</taxon>
    </lineage>
</organism>
<dbReference type="InterPro" id="IPR029044">
    <property type="entry name" value="Nucleotide-diphossugar_trans"/>
</dbReference>
<dbReference type="Proteomes" id="UP000787635">
    <property type="component" value="Unassembled WGS sequence"/>
</dbReference>